<gene>
    <name evidence="13" type="ORF">AACH10_21900</name>
</gene>
<evidence type="ECO:0000256" key="7">
    <source>
        <dbReference type="ARBA" id="ARBA00023065"/>
    </source>
</evidence>
<keyword evidence="14" id="KW-1185">Reference proteome</keyword>
<dbReference type="InterPro" id="IPR023614">
    <property type="entry name" value="Porin_dom_sf"/>
</dbReference>
<evidence type="ECO:0000256" key="2">
    <source>
        <dbReference type="ARBA" id="ARBA00011233"/>
    </source>
</evidence>
<evidence type="ECO:0000256" key="11">
    <source>
        <dbReference type="SAM" id="SignalP"/>
    </source>
</evidence>
<comment type="subcellular location">
    <subcellularLocation>
        <location evidence="1">Cell outer membrane</location>
        <topology evidence="1">Multi-pass membrane protein</topology>
    </subcellularLocation>
</comment>
<reference evidence="13 14" key="1">
    <citation type="submission" date="2024-04" db="EMBL/GenBank/DDBJ databases">
        <title>Novel species of the genus Ideonella isolated from streams.</title>
        <authorList>
            <person name="Lu H."/>
        </authorList>
    </citation>
    <scope>NUCLEOTIDE SEQUENCE [LARGE SCALE GENOMIC DNA]</scope>
    <source>
        <strain evidence="13 14">DXS22W</strain>
    </source>
</reference>
<dbReference type="InterPro" id="IPR033900">
    <property type="entry name" value="Gram_neg_porin_domain"/>
</dbReference>
<dbReference type="PANTHER" id="PTHR34501:SF9">
    <property type="entry name" value="MAJOR OUTER MEMBRANE PROTEIN P.IA"/>
    <property type="match status" value="1"/>
</dbReference>
<dbReference type="InterPro" id="IPR050298">
    <property type="entry name" value="Gram-neg_bact_OMP"/>
</dbReference>
<name>A0ABU9CPV1_9BURK</name>
<protein>
    <submittedName>
        <fullName evidence="13">Porin</fullName>
    </submittedName>
</protein>
<keyword evidence="8" id="KW-0626">Porin</keyword>
<keyword evidence="10" id="KW-0998">Cell outer membrane</keyword>
<evidence type="ECO:0000256" key="1">
    <source>
        <dbReference type="ARBA" id="ARBA00004571"/>
    </source>
</evidence>
<proteinExistence type="predicted"/>
<dbReference type="PANTHER" id="PTHR34501">
    <property type="entry name" value="PROTEIN YDDL-RELATED"/>
    <property type="match status" value="1"/>
</dbReference>
<keyword evidence="7" id="KW-0406">Ion transport</keyword>
<keyword evidence="9" id="KW-0472">Membrane</keyword>
<organism evidence="13 14">
    <name type="scientific">Pseudaquabacterium inlustre</name>
    <dbReference type="NCBI Taxonomy" id="2984192"/>
    <lineage>
        <taxon>Bacteria</taxon>
        <taxon>Pseudomonadati</taxon>
        <taxon>Pseudomonadota</taxon>
        <taxon>Betaproteobacteria</taxon>
        <taxon>Burkholderiales</taxon>
        <taxon>Sphaerotilaceae</taxon>
        <taxon>Pseudaquabacterium</taxon>
    </lineage>
</organism>
<dbReference type="Pfam" id="PF13609">
    <property type="entry name" value="Porin_4"/>
    <property type="match status" value="1"/>
</dbReference>
<evidence type="ECO:0000256" key="9">
    <source>
        <dbReference type="ARBA" id="ARBA00023136"/>
    </source>
</evidence>
<keyword evidence="3" id="KW-0813">Transport</keyword>
<dbReference type="SUPFAM" id="SSF56935">
    <property type="entry name" value="Porins"/>
    <property type="match status" value="1"/>
</dbReference>
<dbReference type="CDD" id="cd00342">
    <property type="entry name" value="gram_neg_porins"/>
    <property type="match status" value="1"/>
</dbReference>
<sequence>MTPTRHALGAACLALFATTTWAQSSVTIYGSLDQYFNYMHSSGGRTIKGTEEGANLRSRLGFRVSEDLGDGLTARVVLESGINSKTGTNADSTRFFDRQAYVALGSARWGEVRLGRQNGSIFFKGDFIDYGSRTLGSMINNFGVPSRFDNDLAYVSPRINGVQVDAHVALAEKTDGMLAQAVYQGSIDYVTGPYRVGYAGLRGKAPSGAAQGADVFYDNLYANYDYGKGKVYLAYVRSNNSTSSANGNNAASILGNVGGVVAGTNADVNRSYDIWQISADYKVSPLLRVGALWGWIHDNSGSGRNASGGSLGAYYSLSKQTTLFGLVDTLRNSGNAGFRPSGSAGLTHNFTAADVNGKTINGIQTGVLVRF</sequence>
<evidence type="ECO:0000256" key="5">
    <source>
        <dbReference type="ARBA" id="ARBA00022692"/>
    </source>
</evidence>
<evidence type="ECO:0000256" key="6">
    <source>
        <dbReference type="ARBA" id="ARBA00022729"/>
    </source>
</evidence>
<evidence type="ECO:0000313" key="14">
    <source>
        <dbReference type="Proteomes" id="UP001365405"/>
    </source>
</evidence>
<accession>A0ABU9CPV1</accession>
<feature type="chain" id="PRO_5046356008" evidence="11">
    <location>
        <begin position="23"/>
        <end position="371"/>
    </location>
</feature>
<feature type="domain" description="Porin" evidence="12">
    <location>
        <begin position="10"/>
        <end position="334"/>
    </location>
</feature>
<keyword evidence="4" id="KW-1134">Transmembrane beta strand</keyword>
<comment type="caution">
    <text evidence="13">The sequence shown here is derived from an EMBL/GenBank/DDBJ whole genome shotgun (WGS) entry which is preliminary data.</text>
</comment>
<dbReference type="RefSeq" id="WP_341412655.1">
    <property type="nucleotide sequence ID" value="NZ_JBBUTH010000010.1"/>
</dbReference>
<evidence type="ECO:0000313" key="13">
    <source>
        <dbReference type="EMBL" id="MEK8052921.1"/>
    </source>
</evidence>
<evidence type="ECO:0000256" key="10">
    <source>
        <dbReference type="ARBA" id="ARBA00023237"/>
    </source>
</evidence>
<evidence type="ECO:0000256" key="8">
    <source>
        <dbReference type="ARBA" id="ARBA00023114"/>
    </source>
</evidence>
<comment type="subunit">
    <text evidence="2">Homotrimer.</text>
</comment>
<keyword evidence="5" id="KW-0812">Transmembrane</keyword>
<evidence type="ECO:0000256" key="4">
    <source>
        <dbReference type="ARBA" id="ARBA00022452"/>
    </source>
</evidence>
<dbReference type="EMBL" id="JBBUTH010000010">
    <property type="protein sequence ID" value="MEK8052921.1"/>
    <property type="molecule type" value="Genomic_DNA"/>
</dbReference>
<feature type="signal peptide" evidence="11">
    <location>
        <begin position="1"/>
        <end position="22"/>
    </location>
</feature>
<keyword evidence="6 11" id="KW-0732">Signal</keyword>
<dbReference type="Gene3D" id="2.40.160.10">
    <property type="entry name" value="Porin"/>
    <property type="match status" value="1"/>
</dbReference>
<evidence type="ECO:0000256" key="3">
    <source>
        <dbReference type="ARBA" id="ARBA00022448"/>
    </source>
</evidence>
<dbReference type="Proteomes" id="UP001365405">
    <property type="component" value="Unassembled WGS sequence"/>
</dbReference>
<evidence type="ECO:0000259" key="12">
    <source>
        <dbReference type="Pfam" id="PF13609"/>
    </source>
</evidence>